<evidence type="ECO:0000313" key="3">
    <source>
        <dbReference type="EMBL" id="AHX11753.1"/>
    </source>
</evidence>
<accession>X5H4X3</accession>
<gene>
    <name evidence="3" type="ORF">NHE_0831</name>
</gene>
<feature type="chain" id="PRO_5004957026" evidence="1">
    <location>
        <begin position="25"/>
        <end position="230"/>
    </location>
</feature>
<reference evidence="3 4" key="1">
    <citation type="submission" date="2014-03" db="EMBL/GenBank/DDBJ databases">
        <title>Sequencing and Comparison of Genomes and Transcriptome Profiles of Human Ehrlichiosis Agents.</title>
        <authorList>
            <person name="Lin M."/>
            <person name="Daugherty S.C."/>
            <person name="Nagaraj S."/>
            <person name="Cheng Z."/>
            <person name="Xiong Q."/>
            <person name="Lin F.-Y."/>
            <person name="Sengamalay N."/>
            <person name="Ott S."/>
            <person name="Godinez A."/>
            <person name="Tallon L.J."/>
            <person name="Sadzewicz L."/>
            <person name="Fraser C.M."/>
            <person name="Dunning Hotopp J.C."/>
            <person name="Rikihisa Y."/>
        </authorList>
    </citation>
    <scope>NUCLEOTIDE SEQUENCE [LARGE SCALE GENOMIC DNA]</scope>
    <source>
        <strain evidence="3 4">Oregon</strain>
    </source>
</reference>
<protein>
    <submittedName>
        <fullName evidence="3">Outer membrane beta-barrel domain protein</fullName>
    </submittedName>
</protein>
<dbReference type="Pfam" id="PF01617">
    <property type="entry name" value="Surface_Ag_2"/>
    <property type="match status" value="1"/>
</dbReference>
<name>X5H4X3_9RICK</name>
<dbReference type="OrthoDB" id="5643626at2"/>
<sequence length="230" mass="24688">MINKKFLISVALAGVLCLASTSDAQDALEDADIFYAKVGYNATKMQPVEWTKARVSGDTSKFKPEYESSFIGGSAALGYYFGGMRVELEGSMYNVDSKKGSKIPETKQPDAPAIKYGGACFMGGMLSVNYDVALTDYISPYFGVGFGLSRVSLKLDDDALSTAYHMSSQLKGGVSITGLAAVVPYAGYKFTYMNDKGYSKVALANSTELAPQLSHMVHNFEAGLMLPMNA</sequence>
<dbReference type="SUPFAM" id="SSF56925">
    <property type="entry name" value="OMPA-like"/>
    <property type="match status" value="1"/>
</dbReference>
<feature type="domain" description="Msp4/OMP-like" evidence="2">
    <location>
        <begin position="57"/>
        <end position="210"/>
    </location>
</feature>
<dbReference type="HOGENOM" id="CLU_1128133_0_0_5"/>
<dbReference type="InterPro" id="IPR002566">
    <property type="entry name" value="Msp4_OMP-like"/>
</dbReference>
<dbReference type="AlphaFoldDB" id="X5H4X3"/>
<dbReference type="STRING" id="1286528.NHE_0831"/>
<dbReference type="Gene3D" id="2.40.160.20">
    <property type="match status" value="1"/>
</dbReference>
<keyword evidence="4" id="KW-1185">Reference proteome</keyword>
<evidence type="ECO:0000259" key="2">
    <source>
        <dbReference type="Pfam" id="PF01617"/>
    </source>
</evidence>
<proteinExistence type="predicted"/>
<dbReference type="EMBL" id="CP007481">
    <property type="protein sequence ID" value="AHX11753.1"/>
    <property type="molecule type" value="Genomic_DNA"/>
</dbReference>
<organism evidence="3 4">
    <name type="scientific">Neorickettsia helminthoeca str. Oregon</name>
    <dbReference type="NCBI Taxonomy" id="1286528"/>
    <lineage>
        <taxon>Bacteria</taxon>
        <taxon>Pseudomonadati</taxon>
        <taxon>Pseudomonadota</taxon>
        <taxon>Alphaproteobacteria</taxon>
        <taxon>Rickettsiales</taxon>
        <taxon>Anaplasmataceae</taxon>
        <taxon>Neorickettsia</taxon>
    </lineage>
</organism>
<dbReference type="KEGG" id="nhm:NHE_0831"/>
<keyword evidence="1" id="KW-0732">Signal</keyword>
<dbReference type="Proteomes" id="UP000023755">
    <property type="component" value="Chromosome"/>
</dbReference>
<dbReference type="RefSeq" id="WP_038560109.1">
    <property type="nucleotide sequence ID" value="NZ_CP007481.1"/>
</dbReference>
<evidence type="ECO:0000256" key="1">
    <source>
        <dbReference type="SAM" id="SignalP"/>
    </source>
</evidence>
<evidence type="ECO:0000313" key="4">
    <source>
        <dbReference type="Proteomes" id="UP000023755"/>
    </source>
</evidence>
<dbReference type="InterPro" id="IPR011250">
    <property type="entry name" value="OMP/PagP_B-barrel"/>
</dbReference>
<feature type="signal peptide" evidence="1">
    <location>
        <begin position="1"/>
        <end position="24"/>
    </location>
</feature>